<dbReference type="OrthoDB" id="414698at2759"/>
<dbReference type="Pfam" id="PF06041">
    <property type="entry name" value="DUF924"/>
    <property type="match status" value="1"/>
</dbReference>
<dbReference type="SUPFAM" id="SSF48452">
    <property type="entry name" value="TPR-like"/>
    <property type="match status" value="1"/>
</dbReference>
<dbReference type="RefSeq" id="XP_013386429.1">
    <property type="nucleotide sequence ID" value="XM_013530975.1"/>
</dbReference>
<dbReference type="Gene3D" id="1.25.40.10">
    <property type="entry name" value="Tetratricopeptide repeat domain"/>
    <property type="match status" value="1"/>
</dbReference>
<organism evidence="1 2">
    <name type="scientific">Lingula anatina</name>
    <name type="common">Brachiopod</name>
    <name type="synonym">Lingula unguis</name>
    <dbReference type="NCBI Taxonomy" id="7574"/>
    <lineage>
        <taxon>Eukaryota</taxon>
        <taxon>Metazoa</taxon>
        <taxon>Spiralia</taxon>
        <taxon>Lophotrochozoa</taxon>
        <taxon>Brachiopoda</taxon>
        <taxon>Linguliformea</taxon>
        <taxon>Lingulata</taxon>
        <taxon>Lingulida</taxon>
        <taxon>Linguloidea</taxon>
        <taxon>Lingulidae</taxon>
        <taxon>Lingula</taxon>
    </lineage>
</organism>
<reference evidence="2" key="1">
    <citation type="submission" date="2025-08" db="UniProtKB">
        <authorList>
            <consortium name="RefSeq"/>
        </authorList>
    </citation>
    <scope>IDENTIFICATION</scope>
    <source>
        <tissue evidence="2">Gonads</tissue>
    </source>
</reference>
<keyword evidence="1" id="KW-1185">Reference proteome</keyword>
<name>A0A1S3HN11_LINAN</name>
<sequence>MACTTWTEVISYWCDGDAGFNMKNKWFGAPPSVDEEIRTKFSDLVEKALNNELLDWEDDPDGAFALLVLLDQFPRTLFKGTAKAFAGEARALRIAKMFIGPNAKWNHKDRSFAEKQFVYLPLEHHENKESQELSVKLYEEFVEDYKGTENEWIAAACLKYAIVHKELIDQFGRYPHRNAALGRTNTTEEEEFLANIPAKYRF</sequence>
<dbReference type="STRING" id="7574.A0A1S3HN11"/>
<dbReference type="KEGG" id="lak:106155934"/>
<accession>A0A1S3HN11</accession>
<dbReference type="InParanoid" id="A0A1S3HN11"/>
<dbReference type="GeneID" id="106155934"/>
<proteinExistence type="predicted"/>
<dbReference type="InterPro" id="IPR010323">
    <property type="entry name" value="DUF924"/>
</dbReference>
<dbReference type="AlphaFoldDB" id="A0A1S3HN11"/>
<dbReference type="InterPro" id="IPR011990">
    <property type="entry name" value="TPR-like_helical_dom_sf"/>
</dbReference>
<evidence type="ECO:0000313" key="1">
    <source>
        <dbReference type="Proteomes" id="UP000085678"/>
    </source>
</evidence>
<evidence type="ECO:0000313" key="2">
    <source>
        <dbReference type="RefSeq" id="XP_013386429.1"/>
    </source>
</evidence>
<dbReference type="Proteomes" id="UP000085678">
    <property type="component" value="Unplaced"/>
</dbReference>
<dbReference type="Gene3D" id="1.20.58.320">
    <property type="entry name" value="TPR-like"/>
    <property type="match status" value="1"/>
</dbReference>
<protein>
    <submittedName>
        <fullName evidence="2">Uncharacterized protein LOC106155934</fullName>
    </submittedName>
</protein>
<gene>
    <name evidence="2" type="primary">LOC106155934</name>
</gene>